<dbReference type="OrthoDB" id="357054at2"/>
<evidence type="ECO:0000313" key="2">
    <source>
        <dbReference type="EMBL" id="AFG38869.1"/>
    </source>
</evidence>
<dbReference type="InterPro" id="IPR004843">
    <property type="entry name" value="Calcineurin-like_PHP"/>
</dbReference>
<name>H9UMX6_SPIAZ</name>
<dbReference type="eggNOG" id="COG0639">
    <property type="taxonomic scope" value="Bacteria"/>
</dbReference>
<gene>
    <name evidence="2" type="ordered locus">Spiaf_2845</name>
</gene>
<sequence>MLEFLRPGLEVLQTEPDYQRPRDQHGLPGGLVRLSPVRTTVIIPDIHARMEIVRRVLDIPLALSPDTDTTTPLLTALQQGRAQLVCVGDYVHAEQRAAERWRLAMQEFLEGFTRHTAMDDEMRESLGTLQMLAAIKTALPEAVHLLKGNHENIRNREGNGNHSFGKFAYEGQMVADYMEQFYPPEVIETIDQFEQNLPLLAIGGSFLVSHAEPSRFFMPAEIRDYRENGEVTEGLTWTANGDAEDGSVAAMLDSYISSDPGLSSYYFAGHRPVNGRYGTRADGRLIQLHNPASGIAAVINPDQQFDPDQDILVI</sequence>
<dbReference type="AlphaFoldDB" id="H9UMX6"/>
<dbReference type="Proteomes" id="UP000007383">
    <property type="component" value="Chromosome"/>
</dbReference>
<organism evidence="2 3">
    <name type="scientific">Spirochaeta africana (strain ATCC 700263 / DSM 8902 / Z-7692)</name>
    <dbReference type="NCBI Taxonomy" id="889378"/>
    <lineage>
        <taxon>Bacteria</taxon>
        <taxon>Pseudomonadati</taxon>
        <taxon>Spirochaetota</taxon>
        <taxon>Spirochaetia</taxon>
        <taxon>Spirochaetales</taxon>
        <taxon>Spirochaetaceae</taxon>
        <taxon>Spirochaeta</taxon>
    </lineage>
</organism>
<dbReference type="RefSeq" id="WP_014456851.1">
    <property type="nucleotide sequence ID" value="NC_017098.1"/>
</dbReference>
<evidence type="ECO:0000313" key="3">
    <source>
        <dbReference type="Proteomes" id="UP000007383"/>
    </source>
</evidence>
<evidence type="ECO:0000259" key="1">
    <source>
        <dbReference type="PROSITE" id="PS00125"/>
    </source>
</evidence>
<dbReference type="GO" id="GO:0016787">
    <property type="term" value="F:hydrolase activity"/>
    <property type="evidence" value="ECO:0007669"/>
    <property type="project" value="InterPro"/>
</dbReference>
<dbReference type="EMBL" id="CP003282">
    <property type="protein sequence ID" value="AFG38869.1"/>
    <property type="molecule type" value="Genomic_DNA"/>
</dbReference>
<protein>
    <submittedName>
        <fullName evidence="2">Calcineurin-like phosphoesterase</fullName>
    </submittedName>
</protein>
<accession>H9UMX6</accession>
<dbReference type="HOGENOM" id="CLU_821203_0_0_12"/>
<reference evidence="3" key="1">
    <citation type="journal article" date="2013" name="Stand. Genomic Sci.">
        <title>Complete genome sequence of the halophilic bacterium Spirochaeta africana type strain (Z-7692(T)) from the alkaline Lake Magadi in the East African Rift.</title>
        <authorList>
            <person name="Liolos K."/>
            <person name="Abt B."/>
            <person name="Scheuner C."/>
            <person name="Teshima H."/>
            <person name="Held B."/>
            <person name="Lapidus A."/>
            <person name="Nolan M."/>
            <person name="Lucas S."/>
            <person name="Deshpande S."/>
            <person name="Cheng J.F."/>
            <person name="Tapia R."/>
            <person name="Goodwin L.A."/>
            <person name="Pitluck S."/>
            <person name="Pagani I."/>
            <person name="Ivanova N."/>
            <person name="Mavromatis K."/>
            <person name="Mikhailova N."/>
            <person name="Huntemann M."/>
            <person name="Pati A."/>
            <person name="Chen A."/>
            <person name="Palaniappan K."/>
            <person name="Land M."/>
            <person name="Rohde M."/>
            <person name="Tindall B.J."/>
            <person name="Detter J.C."/>
            <person name="Goker M."/>
            <person name="Bristow J."/>
            <person name="Eisen J.A."/>
            <person name="Markowitz V."/>
            <person name="Hugenholtz P."/>
            <person name="Woyke T."/>
            <person name="Klenk H.P."/>
            <person name="Kyrpides N.C."/>
        </authorList>
    </citation>
    <scope>NUCLEOTIDE SEQUENCE</scope>
    <source>
        <strain evidence="3">ATCC 700263 / DSM 8902 / Z-7692</strain>
    </source>
</reference>
<dbReference type="Pfam" id="PF00149">
    <property type="entry name" value="Metallophos"/>
    <property type="match status" value="1"/>
</dbReference>
<dbReference type="PATRIC" id="fig|889378.3.peg.2819"/>
<feature type="domain" description="Serine/threonine specific protein phosphatases" evidence="1">
    <location>
        <begin position="146"/>
        <end position="151"/>
    </location>
</feature>
<dbReference type="PROSITE" id="PS00125">
    <property type="entry name" value="SER_THR_PHOSPHATASE"/>
    <property type="match status" value="1"/>
</dbReference>
<dbReference type="InterPro" id="IPR029052">
    <property type="entry name" value="Metallo-depent_PP-like"/>
</dbReference>
<dbReference type="InterPro" id="IPR006186">
    <property type="entry name" value="Ser/Thr-sp_prot-phosphatase"/>
</dbReference>
<dbReference type="Gene3D" id="3.60.21.10">
    <property type="match status" value="1"/>
</dbReference>
<dbReference type="STRING" id="889378.Spiaf_2845"/>
<proteinExistence type="predicted"/>
<dbReference type="KEGG" id="sfc:Spiaf_2845"/>
<dbReference type="SUPFAM" id="SSF56300">
    <property type="entry name" value="Metallo-dependent phosphatases"/>
    <property type="match status" value="1"/>
</dbReference>
<keyword evidence="3" id="KW-1185">Reference proteome</keyword>